<proteinExistence type="predicted"/>
<dbReference type="Proteomes" id="UP000008518">
    <property type="component" value="Segment"/>
</dbReference>
<dbReference type="RefSeq" id="YP_009016446.1">
    <property type="nucleotide sequence ID" value="NC_023724.1"/>
</dbReference>
<gene>
    <name evidence="1" type="primary">83</name>
    <name evidence="1" type="ORF">LARVA_83</name>
</gene>
<dbReference type="EMBL" id="JN243855">
    <property type="protein sequence ID" value="AEL19731.1"/>
    <property type="molecule type" value="Genomic_DNA"/>
</dbReference>
<dbReference type="KEGG" id="vg:18564367"/>
<accession>G1FMY5</accession>
<dbReference type="GeneID" id="18564367"/>
<evidence type="ECO:0000313" key="2">
    <source>
        <dbReference type="Proteomes" id="UP000008518"/>
    </source>
</evidence>
<name>G1FMY5_9CAUD</name>
<reference evidence="1 2" key="1">
    <citation type="journal article" date="2012" name="J. Virol.">
        <title>Complete Genome Sequences of 138 Mycobacteriophages.</title>
        <authorList>
            <consortium name="the Science Education Alliance Phage Hunters Advancing Genomics and Evolutionary Science Program"/>
            <consortium name="the KwaZulu-Natal Research Institute for Tuberculosis and HIV Mycobacterial Genetics Course Students"/>
            <consortium name="the Phage Hunters Integrating Research and Education Program"/>
            <person name="Hatfull G.F."/>
        </authorList>
    </citation>
    <scope>NUCLEOTIDE SEQUENCE [LARGE SCALE GENOMIC DNA]</scope>
</reference>
<sequence length="59" mass="6816">MVNPHGTEEAQTMTDTQHVPDLSRLTKIMQGQNPAFVLEAIRQEKDRQRLRRLFGPATR</sequence>
<keyword evidence="2" id="KW-1185">Reference proteome</keyword>
<organism evidence="1 2">
    <name type="scientific">Mycobacterium phage Larva</name>
    <dbReference type="NCBI Taxonomy" id="2922990"/>
    <lineage>
        <taxon>Viruses</taxon>
        <taxon>Duplodnaviria</taxon>
        <taxon>Heunggongvirae</taxon>
        <taxon>Uroviricota</taxon>
        <taxon>Caudoviricetes</taxon>
        <taxon>Weiservirinae</taxon>
        <taxon>Kratiovirus</taxon>
        <taxon>Kratiovirus larva</taxon>
    </lineage>
</organism>
<evidence type="ECO:0000313" key="1">
    <source>
        <dbReference type="EMBL" id="AEL19731.1"/>
    </source>
</evidence>
<protein>
    <submittedName>
        <fullName evidence="1">Uncharacterized protein</fullName>
    </submittedName>
</protein>